<reference evidence="1 2" key="1">
    <citation type="submission" date="2023-01" db="EMBL/GenBank/DDBJ databases">
        <authorList>
            <person name="Kreplak J."/>
        </authorList>
    </citation>
    <scope>NUCLEOTIDE SEQUENCE [LARGE SCALE GENOMIC DNA]</scope>
</reference>
<name>A0AAV1A3Y9_VICFA</name>
<dbReference type="InterPro" id="IPR045152">
    <property type="entry name" value="EDC4-like"/>
</dbReference>
<evidence type="ECO:0000313" key="1">
    <source>
        <dbReference type="EMBL" id="CAI8605056.1"/>
    </source>
</evidence>
<dbReference type="EMBL" id="OX451738">
    <property type="protein sequence ID" value="CAI8605056.1"/>
    <property type="molecule type" value="Genomic_DNA"/>
</dbReference>
<gene>
    <name evidence="1" type="ORF">VFH_III164040</name>
</gene>
<dbReference type="GO" id="GO:0000932">
    <property type="term" value="C:P-body"/>
    <property type="evidence" value="ECO:0007669"/>
    <property type="project" value="TreeGrafter"/>
</dbReference>
<protein>
    <submittedName>
        <fullName evidence="1">Uncharacterized protein</fullName>
    </submittedName>
</protein>
<sequence length="164" mass="18712">MPSLLEKIIKKEIYSIETTITRSLSQNIDKSINQIEKLVSSKLEATVARQIQVQFQTIGKQALQEALRTSVEATLVPAFEKSYKAMFEKIDGTFQNGILNHTTAIQQQYGSTHSRLAITLRETIKSTPFIIQKNSIHVSLAKLKVTKKITQIFFYPKPMFLHWS</sequence>
<dbReference type="PANTHER" id="PTHR15598:SF7">
    <property type="entry name" value="ENHANCER OF MRNA-DECAPPING-LIKE PROTEIN"/>
    <property type="match status" value="1"/>
</dbReference>
<dbReference type="GO" id="GO:0031087">
    <property type="term" value="P:deadenylation-independent decapping of nuclear-transcribed mRNA"/>
    <property type="evidence" value="ECO:0007669"/>
    <property type="project" value="InterPro"/>
</dbReference>
<proteinExistence type="predicted"/>
<accession>A0AAV1A3Y9</accession>
<organism evidence="1 2">
    <name type="scientific">Vicia faba</name>
    <name type="common">Broad bean</name>
    <name type="synonym">Faba vulgaris</name>
    <dbReference type="NCBI Taxonomy" id="3906"/>
    <lineage>
        <taxon>Eukaryota</taxon>
        <taxon>Viridiplantae</taxon>
        <taxon>Streptophyta</taxon>
        <taxon>Embryophyta</taxon>
        <taxon>Tracheophyta</taxon>
        <taxon>Spermatophyta</taxon>
        <taxon>Magnoliopsida</taxon>
        <taxon>eudicotyledons</taxon>
        <taxon>Gunneridae</taxon>
        <taxon>Pentapetalae</taxon>
        <taxon>rosids</taxon>
        <taxon>fabids</taxon>
        <taxon>Fabales</taxon>
        <taxon>Fabaceae</taxon>
        <taxon>Papilionoideae</taxon>
        <taxon>50 kb inversion clade</taxon>
        <taxon>NPAAA clade</taxon>
        <taxon>Hologalegina</taxon>
        <taxon>IRL clade</taxon>
        <taxon>Fabeae</taxon>
        <taxon>Vicia</taxon>
    </lineage>
</organism>
<dbReference type="AlphaFoldDB" id="A0AAV1A3Y9"/>
<keyword evidence="2" id="KW-1185">Reference proteome</keyword>
<evidence type="ECO:0000313" key="2">
    <source>
        <dbReference type="Proteomes" id="UP001157006"/>
    </source>
</evidence>
<dbReference type="PANTHER" id="PTHR15598">
    <property type="entry name" value="ENHANCER OF MRNA-DECAPPING PROTEIN 4"/>
    <property type="match status" value="1"/>
</dbReference>
<dbReference type="Proteomes" id="UP001157006">
    <property type="component" value="Chromosome 3"/>
</dbReference>